<dbReference type="PROSITE" id="PS50225">
    <property type="entry name" value="SOCS"/>
    <property type="match status" value="1"/>
</dbReference>
<evidence type="ECO:0000256" key="1">
    <source>
        <dbReference type="ARBA" id="ARBA00022737"/>
    </source>
</evidence>
<dbReference type="InParanoid" id="A0A6J1WMC4"/>
<proteinExistence type="predicted"/>
<name>A0A6J1WMC4_GALME</name>
<organism evidence="5 6">
    <name type="scientific">Galleria mellonella</name>
    <name type="common">Greater wax moth</name>
    <dbReference type="NCBI Taxonomy" id="7137"/>
    <lineage>
        <taxon>Eukaryota</taxon>
        <taxon>Metazoa</taxon>
        <taxon>Ecdysozoa</taxon>
        <taxon>Arthropoda</taxon>
        <taxon>Hexapoda</taxon>
        <taxon>Insecta</taxon>
        <taxon>Pterygota</taxon>
        <taxon>Neoptera</taxon>
        <taxon>Endopterygota</taxon>
        <taxon>Lepidoptera</taxon>
        <taxon>Glossata</taxon>
        <taxon>Ditrysia</taxon>
        <taxon>Pyraloidea</taxon>
        <taxon>Pyralidae</taxon>
        <taxon>Galleriinae</taxon>
        <taxon>Galleria</taxon>
    </lineage>
</organism>
<protein>
    <submittedName>
        <fullName evidence="6">Ankyrin repeat and SOCS box protein 3-like isoform X1</fullName>
    </submittedName>
</protein>
<dbReference type="KEGG" id="gmw:113512865"/>
<dbReference type="PRINTS" id="PR01415">
    <property type="entry name" value="ANKYRIN"/>
</dbReference>
<dbReference type="Pfam" id="PF13637">
    <property type="entry name" value="Ank_4"/>
    <property type="match status" value="1"/>
</dbReference>
<dbReference type="GeneID" id="113512865"/>
<keyword evidence="1" id="KW-0677">Repeat</keyword>
<evidence type="ECO:0000313" key="6">
    <source>
        <dbReference type="RefSeq" id="XP_026752614.2"/>
    </source>
</evidence>
<feature type="domain" description="SOCS box" evidence="4">
    <location>
        <begin position="485"/>
        <end position="532"/>
    </location>
</feature>
<evidence type="ECO:0000256" key="2">
    <source>
        <dbReference type="ARBA" id="ARBA00023043"/>
    </source>
</evidence>
<keyword evidence="2 3" id="KW-0040">ANK repeat</keyword>
<dbReference type="Proteomes" id="UP001652740">
    <property type="component" value="Unplaced"/>
</dbReference>
<dbReference type="SUPFAM" id="SSF48403">
    <property type="entry name" value="Ankyrin repeat"/>
    <property type="match status" value="1"/>
</dbReference>
<feature type="repeat" description="ANK" evidence="3">
    <location>
        <begin position="210"/>
        <end position="242"/>
    </location>
</feature>
<dbReference type="InterPro" id="IPR036770">
    <property type="entry name" value="Ankyrin_rpt-contain_sf"/>
</dbReference>
<evidence type="ECO:0000256" key="3">
    <source>
        <dbReference type="PROSITE-ProRule" id="PRU00023"/>
    </source>
</evidence>
<dbReference type="InterPro" id="IPR036036">
    <property type="entry name" value="SOCS_box-like_dom_sf"/>
</dbReference>
<dbReference type="InterPro" id="IPR002110">
    <property type="entry name" value="Ankyrin_rpt"/>
</dbReference>
<evidence type="ECO:0000313" key="5">
    <source>
        <dbReference type="Proteomes" id="UP001652740"/>
    </source>
</evidence>
<feature type="repeat" description="ANK" evidence="3">
    <location>
        <begin position="110"/>
        <end position="142"/>
    </location>
</feature>
<dbReference type="PROSITE" id="PS50088">
    <property type="entry name" value="ANK_REPEAT"/>
    <property type="match status" value="3"/>
</dbReference>
<dbReference type="InterPro" id="IPR001496">
    <property type="entry name" value="SOCS_box"/>
</dbReference>
<dbReference type="SMART" id="SM00969">
    <property type="entry name" value="SOCS_box"/>
    <property type="match status" value="1"/>
</dbReference>
<dbReference type="AlphaFoldDB" id="A0A6J1WMC4"/>
<sequence>MDFSSCNPRTSNSLNLAARNNDVEAVRCLLKKINPNCTDNRGWTCLHEAANMDSYDCLLLILQHPDCRPLAETHEGYTALYLACRQQCSLLTIKALLDSADYMVNYGSTEDVTPLHIASGQGRVELIQLLLEYGAIINVQDFDGDTPLHDAALAAQHEAVTLLLHAGADPEIKNGPSLLTAFHLACCKGSYETVQNIFPFITDINELAAGGESPLMSAVKGCNDDVIHFLLQHGADPHIRNVYNQSALDMALNFGHISIFKMLLGVTDKQQINPNIILDACKPHYFKFEIIEALLYYDLGPDFFDFIEPFHVTLEEIGEHKPFYLTNAPLNSYLNICEYIYNQSPDKFREFFYLFLMRGVSVNAFDITECPPLVYIHYCLHSACFVEVFKILIENGLNVDYCTSTSVLAKDLCVPDAFLASLSSDLDTAPYMIPYSLTIDPETFLRFACENGVAGRISLQAQKKLVSLIDDNNEIVCMEYLPYIVPSLRHLCRLRIRSVFRNRGDIKSTSEFHYKLNHLPIPQALKNYLSYL</sequence>
<dbReference type="PANTHER" id="PTHR24198">
    <property type="entry name" value="ANKYRIN REPEAT AND PROTEIN KINASE DOMAIN-CONTAINING PROTEIN"/>
    <property type="match status" value="1"/>
</dbReference>
<dbReference type="GO" id="GO:0035556">
    <property type="term" value="P:intracellular signal transduction"/>
    <property type="evidence" value="ECO:0007669"/>
    <property type="project" value="InterPro"/>
</dbReference>
<dbReference type="Gene3D" id="1.25.40.20">
    <property type="entry name" value="Ankyrin repeat-containing domain"/>
    <property type="match status" value="3"/>
</dbReference>
<dbReference type="Pfam" id="PF12796">
    <property type="entry name" value="Ank_2"/>
    <property type="match status" value="2"/>
</dbReference>
<accession>A0A6J1WMC4</accession>
<dbReference type="Pfam" id="PF07525">
    <property type="entry name" value="SOCS_box"/>
    <property type="match status" value="1"/>
</dbReference>
<dbReference type="PANTHER" id="PTHR24198:SF165">
    <property type="entry name" value="ANKYRIN REPEAT-CONTAINING PROTEIN-RELATED"/>
    <property type="match status" value="1"/>
</dbReference>
<dbReference type="RefSeq" id="XP_026752614.2">
    <property type="nucleotide sequence ID" value="XM_026896813.3"/>
</dbReference>
<dbReference type="PROSITE" id="PS50297">
    <property type="entry name" value="ANK_REP_REGION"/>
    <property type="match status" value="3"/>
</dbReference>
<dbReference type="SUPFAM" id="SSF158235">
    <property type="entry name" value="SOCS box-like"/>
    <property type="match status" value="1"/>
</dbReference>
<feature type="repeat" description="ANK" evidence="3">
    <location>
        <begin position="143"/>
        <end position="175"/>
    </location>
</feature>
<evidence type="ECO:0000259" key="4">
    <source>
        <dbReference type="PROSITE" id="PS50225"/>
    </source>
</evidence>
<dbReference type="SMART" id="SM00248">
    <property type="entry name" value="ANK"/>
    <property type="match status" value="9"/>
</dbReference>
<gene>
    <name evidence="6" type="primary">LOC113512865</name>
</gene>
<keyword evidence="5" id="KW-1185">Reference proteome</keyword>
<dbReference type="Gene3D" id="1.10.750.20">
    <property type="entry name" value="SOCS box"/>
    <property type="match status" value="1"/>
</dbReference>
<reference evidence="6" key="1">
    <citation type="submission" date="2025-08" db="UniProtKB">
        <authorList>
            <consortium name="RefSeq"/>
        </authorList>
    </citation>
    <scope>IDENTIFICATION</scope>
    <source>
        <tissue evidence="6">Whole larvae</tissue>
    </source>
</reference>
<dbReference type="CDD" id="cd03587">
    <property type="entry name" value="SOCS"/>
    <property type="match status" value="1"/>
</dbReference>